<dbReference type="AlphaFoldDB" id="A0A161Y6T9"/>
<evidence type="ECO:0000313" key="2">
    <source>
        <dbReference type="Proteomes" id="UP000076584"/>
    </source>
</evidence>
<dbReference type="CDD" id="cd11296">
    <property type="entry name" value="O-FucT_like"/>
    <property type="match status" value="1"/>
</dbReference>
<name>A0A161Y6T9_COLIC</name>
<dbReference type="Proteomes" id="UP000076584">
    <property type="component" value="Unassembled WGS sequence"/>
</dbReference>
<feature type="non-terminal residue" evidence="1">
    <location>
        <position position="1"/>
    </location>
</feature>
<proteinExistence type="predicted"/>
<protein>
    <submittedName>
        <fullName evidence="1">Alternative oxidase</fullName>
    </submittedName>
</protein>
<evidence type="ECO:0000313" key="1">
    <source>
        <dbReference type="EMBL" id="KZL85182.1"/>
    </source>
</evidence>
<comment type="caution">
    <text evidence="1">The sequence shown here is derived from an EMBL/GenBank/DDBJ whole genome shotgun (WGS) entry which is preliminary data.</text>
</comment>
<sequence>LAIFFDSSLPPYHQQNGSFSHGHPSQQTDCIALPIMIGSTSISQLLKFAGGLILVLWSLRYLGVSRQHIHAVTRAFRNQRELFIKDFLEHEIDGPFDGTAIQSLCATKRWTPGLLMSCDEAAGGIGEVRNAHLHCIRFAIEAGAALILPHIISRSEDDIKAVNGRSGVPLDYYFDMDHLHHVLTTYCPQMKVYGSMNDLYDVPEATDALQFSISDTTDDLVNGTVMADPHKWHQKFHAFIDERLPVKGRSTPFRVHLKRTQWTWPTAKDSAPVTSVFGRILRIRLDARRLAGSALFTLGSRFKANIDPRTQYHPTSFVGIHLRTEENIDDKYPDYPTQAANYLHYLTESKSNIAFLATGATQDNITAFVDRAQDFNITVVTKLDILDDEEQKVLEKLSWDQRGLVDYEIMLRASQVAGVSASAFAWDLALRRSYAFGKGLTGLDLESSERIAWKDDYTVLYGKHDNAAAFASTIWP</sequence>
<organism evidence="1 2">
    <name type="scientific">Colletotrichum incanum</name>
    <name type="common">Soybean anthracnose fungus</name>
    <dbReference type="NCBI Taxonomy" id="1573173"/>
    <lineage>
        <taxon>Eukaryota</taxon>
        <taxon>Fungi</taxon>
        <taxon>Dikarya</taxon>
        <taxon>Ascomycota</taxon>
        <taxon>Pezizomycotina</taxon>
        <taxon>Sordariomycetes</taxon>
        <taxon>Hypocreomycetidae</taxon>
        <taxon>Glomerellales</taxon>
        <taxon>Glomerellaceae</taxon>
        <taxon>Colletotrichum</taxon>
        <taxon>Colletotrichum spaethianum species complex</taxon>
    </lineage>
</organism>
<dbReference type="EMBL" id="LFIW01000717">
    <property type="protein sequence ID" value="KZL85182.1"/>
    <property type="molecule type" value="Genomic_DNA"/>
</dbReference>
<accession>A0A161Y6T9</accession>
<reference evidence="1 2" key="1">
    <citation type="submission" date="2015-06" db="EMBL/GenBank/DDBJ databases">
        <title>Survival trade-offs in plant roots during colonization by closely related pathogenic and mutualistic fungi.</title>
        <authorList>
            <person name="Hacquard S."/>
            <person name="Kracher B."/>
            <person name="Hiruma K."/>
            <person name="Weinman A."/>
            <person name="Muench P."/>
            <person name="Garrido Oter R."/>
            <person name="Ver Loren van Themaat E."/>
            <person name="Dallerey J.-F."/>
            <person name="Damm U."/>
            <person name="Henrissat B."/>
            <person name="Lespinet O."/>
            <person name="Thon M."/>
            <person name="Kemen E."/>
            <person name="McHardy A.C."/>
            <person name="Schulze-Lefert P."/>
            <person name="O'Connell R.J."/>
        </authorList>
    </citation>
    <scope>NUCLEOTIDE SEQUENCE [LARGE SCALE GENOMIC DNA]</scope>
    <source>
        <strain evidence="1 2">MAFF 238704</strain>
    </source>
</reference>
<keyword evidence="2" id="KW-1185">Reference proteome</keyword>
<dbReference type="Gene3D" id="3.40.50.11350">
    <property type="match status" value="1"/>
</dbReference>
<gene>
    <name evidence="1" type="ORF">CI238_03033</name>
</gene>